<dbReference type="SUPFAM" id="SSF64005">
    <property type="entry name" value="Undecaprenyl diphosphate synthase"/>
    <property type="match status" value="1"/>
</dbReference>
<dbReference type="HAMAP" id="MF_01139">
    <property type="entry name" value="ISPT"/>
    <property type="match status" value="1"/>
</dbReference>
<keyword evidence="1 2" id="KW-0808">Transferase</keyword>
<dbReference type="KEGG" id="xcl:G4Z02_06670"/>
<dbReference type="PANTHER" id="PTHR10291:SF0">
    <property type="entry name" value="DEHYDRODOLICHYL DIPHOSPHATE SYNTHASE 2"/>
    <property type="match status" value="1"/>
</dbReference>
<dbReference type="GO" id="GO:0008834">
    <property type="term" value="F:ditrans,polycis-undecaprenyl-diphosphate synthase [(2E,6E)-farnesyl-diphosphate specific] activity"/>
    <property type="evidence" value="ECO:0007669"/>
    <property type="project" value="TreeGrafter"/>
</dbReference>
<accession>A0A7L7KRJ6</accession>
<comment type="similarity">
    <text evidence="2">Belongs to the UPP synthase family.</text>
</comment>
<evidence type="ECO:0000256" key="1">
    <source>
        <dbReference type="ARBA" id="ARBA00022679"/>
    </source>
</evidence>
<dbReference type="EC" id="2.5.1.-" evidence="2"/>
<feature type="binding site" evidence="2">
    <location>
        <position position="72"/>
    </location>
    <ligand>
        <name>substrate</name>
    </ligand>
</feature>
<dbReference type="InterPro" id="IPR018520">
    <property type="entry name" value="UPP_synth-like_CS"/>
</dbReference>
<dbReference type="InterPro" id="IPR036424">
    <property type="entry name" value="UPP_synth-like_sf"/>
</dbReference>
<feature type="binding site" evidence="2">
    <location>
        <position position="70"/>
    </location>
    <ligand>
        <name>substrate</name>
    </ligand>
</feature>
<dbReference type="CDD" id="cd00475">
    <property type="entry name" value="Cis_IPPS"/>
    <property type="match status" value="1"/>
</dbReference>
<feature type="active site" description="Proton acceptor" evidence="2">
    <location>
        <position position="69"/>
    </location>
</feature>
<dbReference type="RefSeq" id="WP_258877244.1">
    <property type="nucleotide sequence ID" value="NZ_CP048914.1"/>
</dbReference>
<dbReference type="EMBL" id="CP048914">
    <property type="protein sequence ID" value="QMS85450.1"/>
    <property type="molecule type" value="Genomic_DNA"/>
</dbReference>
<dbReference type="Proteomes" id="UP000514720">
    <property type="component" value="Chromosome"/>
</dbReference>
<dbReference type="InterPro" id="IPR001441">
    <property type="entry name" value="UPP_synth-like"/>
</dbReference>
<dbReference type="PANTHER" id="PTHR10291">
    <property type="entry name" value="DEHYDRODOLICHYL DIPHOSPHATE SYNTHASE FAMILY MEMBER"/>
    <property type="match status" value="1"/>
</dbReference>
<comment type="subunit">
    <text evidence="2">Homodimer.</text>
</comment>
<comment type="function">
    <text evidence="2">Catalyzes the condensation of isopentenyl diphosphate (IPP) with allylic pyrophosphates generating different type of terpenoids.</text>
</comment>
<gene>
    <name evidence="3" type="ORF">G4Z02_06670</name>
</gene>
<feature type="binding site" evidence="2">
    <location>
        <position position="38"/>
    </location>
    <ligand>
        <name>substrate</name>
    </ligand>
</feature>
<keyword evidence="2" id="KW-0479">Metal-binding</keyword>
<proteinExistence type="inferred from homology"/>
<keyword evidence="4" id="KW-1185">Reference proteome</keyword>
<dbReference type="Gene3D" id="3.40.1180.10">
    <property type="entry name" value="Decaprenyl diphosphate synthase-like"/>
    <property type="match status" value="1"/>
</dbReference>
<sequence length="245" mass="28612">MGLKERVLTRYIPQHIAIIMDGNGRWAKKRNMPRTYGHKKGSENLKNIALACNDLGIKALSVYAFSTENWKRPKAEIDYLMGLPKEFEETFKGQFEEHDIKVMFSGRRDRFPKDVIELMNRVEDKTKDRQGLVLNICFDYGSHTEMIHAIRDISRQVKDGDITLDDIDVDLVTNHLYTKDLPPLDLLIRTSGEMRISNYLLWQLAYSELYFAKVHWPAFNQKQLLKAIDDFQSRNRRFGGLKEGK</sequence>
<dbReference type="GO" id="GO:0016094">
    <property type="term" value="P:polyprenol biosynthetic process"/>
    <property type="evidence" value="ECO:0007669"/>
    <property type="project" value="TreeGrafter"/>
</dbReference>
<dbReference type="AlphaFoldDB" id="A0A7L7KRJ6"/>
<feature type="binding site" evidence="2">
    <location>
        <begin position="22"/>
        <end position="25"/>
    </location>
    <ligand>
        <name>substrate</name>
    </ligand>
</feature>
<dbReference type="NCBIfam" id="NF011405">
    <property type="entry name" value="PRK14830.1"/>
    <property type="match status" value="1"/>
</dbReference>
<feature type="binding site" evidence="2">
    <location>
        <position position="34"/>
    </location>
    <ligand>
        <name>substrate</name>
    </ligand>
</feature>
<feature type="binding site" evidence="2">
    <location>
        <position position="21"/>
    </location>
    <ligand>
        <name>Mg(2+)</name>
        <dbReference type="ChEBI" id="CHEBI:18420"/>
    </ligand>
</feature>
<dbReference type="Pfam" id="PF01255">
    <property type="entry name" value="Prenyltransf"/>
    <property type="match status" value="1"/>
</dbReference>
<keyword evidence="2" id="KW-0460">Magnesium</keyword>
<feature type="binding site" evidence="2">
    <location>
        <begin position="195"/>
        <end position="197"/>
    </location>
    <ligand>
        <name>substrate</name>
    </ligand>
</feature>
<feature type="binding site" evidence="2">
    <location>
        <position position="26"/>
    </location>
    <ligand>
        <name>substrate</name>
    </ligand>
</feature>
<evidence type="ECO:0000313" key="4">
    <source>
        <dbReference type="Proteomes" id="UP000514720"/>
    </source>
</evidence>
<evidence type="ECO:0000313" key="3">
    <source>
        <dbReference type="EMBL" id="QMS85450.1"/>
    </source>
</evidence>
<feature type="binding site" evidence="2">
    <location>
        <position position="189"/>
    </location>
    <ligand>
        <name>substrate</name>
    </ligand>
</feature>
<evidence type="ECO:0000256" key="2">
    <source>
        <dbReference type="HAMAP-Rule" id="MF_01139"/>
    </source>
</evidence>
<dbReference type="PROSITE" id="PS01066">
    <property type="entry name" value="UPP_SYNTHASE"/>
    <property type="match status" value="1"/>
</dbReference>
<feature type="active site" evidence="2">
    <location>
        <position position="21"/>
    </location>
</feature>
<dbReference type="GO" id="GO:0030145">
    <property type="term" value="F:manganese ion binding"/>
    <property type="evidence" value="ECO:0007669"/>
    <property type="project" value="TreeGrafter"/>
</dbReference>
<feature type="binding site" evidence="2">
    <location>
        <begin position="66"/>
        <end position="68"/>
    </location>
    <ligand>
        <name>substrate</name>
    </ligand>
</feature>
<dbReference type="GO" id="GO:0005829">
    <property type="term" value="C:cytosol"/>
    <property type="evidence" value="ECO:0007669"/>
    <property type="project" value="TreeGrafter"/>
</dbReference>
<dbReference type="GO" id="GO:0000287">
    <property type="term" value="F:magnesium ion binding"/>
    <property type="evidence" value="ECO:0007669"/>
    <property type="project" value="UniProtKB-UniRule"/>
</dbReference>
<reference evidence="3 4" key="1">
    <citation type="submission" date="2020-02" db="EMBL/GenBank/DDBJ databases">
        <authorList>
            <person name="Zheng R.K."/>
            <person name="Sun C.M."/>
        </authorList>
    </citation>
    <scope>NUCLEOTIDE SEQUENCE [LARGE SCALE GENOMIC DNA]</scope>
    <source>
        <strain evidence="4">zrk13</strain>
    </source>
</reference>
<feature type="binding site" evidence="2">
    <location>
        <position position="208"/>
    </location>
    <ligand>
        <name>Mg(2+)</name>
        <dbReference type="ChEBI" id="CHEBI:18420"/>
    </ligand>
</feature>
<protein>
    <recommendedName>
        <fullName evidence="2">Isoprenyl transferase</fullName>
        <ecNumber evidence="2">2.5.1.-</ecNumber>
    </recommendedName>
</protein>
<dbReference type="NCBIfam" id="TIGR00055">
    <property type="entry name" value="uppS"/>
    <property type="match status" value="1"/>
</dbReference>
<organism evidence="3 4">
    <name type="scientific">Candidatus Xianfuyuplasma coldseepsis</name>
    <dbReference type="NCBI Taxonomy" id="2782163"/>
    <lineage>
        <taxon>Bacteria</taxon>
        <taxon>Bacillati</taxon>
        <taxon>Mycoplasmatota</taxon>
        <taxon>Mollicutes</taxon>
        <taxon>Candidatus Izemoplasmatales</taxon>
        <taxon>Candidatus Izemoplasmataceae</taxon>
        <taxon>Candidatus Xianfuyuplasma</taxon>
    </lineage>
</organism>
<comment type="cofactor">
    <cofactor evidence="2">
        <name>Mg(2+)</name>
        <dbReference type="ChEBI" id="CHEBI:18420"/>
    </cofactor>
    <text evidence="2">Binds 2 magnesium ions per subunit.</text>
</comment>
<dbReference type="FunFam" id="3.40.1180.10:FF:000001">
    <property type="entry name" value="(2E,6E)-farnesyl-diphosphate-specific ditrans,polycis-undecaprenyl-diphosphate synthase"/>
    <property type="match status" value="1"/>
</dbReference>
<name>A0A7L7KRJ6_9MOLU</name>